<feature type="domain" description="SecDF P1 head subdomain" evidence="12">
    <location>
        <begin position="218"/>
        <end position="326"/>
    </location>
</feature>
<evidence type="ECO:0000256" key="3">
    <source>
        <dbReference type="ARBA" id="ARBA00022475"/>
    </source>
</evidence>
<dbReference type="SUPFAM" id="SSF82866">
    <property type="entry name" value="Multidrug efflux transporter AcrB transmembrane domain"/>
    <property type="match status" value="1"/>
</dbReference>
<accession>A0ABM9N990</accession>
<dbReference type="PANTHER" id="PTHR30081">
    <property type="entry name" value="PROTEIN-EXPORT MEMBRANE PROTEIN SEC"/>
    <property type="match status" value="1"/>
</dbReference>
<dbReference type="NCBIfam" id="TIGR00916">
    <property type="entry name" value="2A0604s01"/>
    <property type="match status" value="1"/>
</dbReference>
<dbReference type="Pfam" id="PF22599">
    <property type="entry name" value="SecDF_P1_head"/>
    <property type="match status" value="1"/>
</dbReference>
<keyword evidence="4 9" id="KW-0812">Transmembrane</keyword>
<feature type="transmembrane region" description="Helical" evidence="9">
    <location>
        <begin position="469"/>
        <end position="490"/>
    </location>
</feature>
<feature type="transmembrane region" description="Helical" evidence="9">
    <location>
        <begin position="352"/>
        <end position="370"/>
    </location>
</feature>
<comment type="caution">
    <text evidence="13">The sequence shown here is derived from an EMBL/GenBank/DDBJ whole genome shotgun (WGS) entry which is preliminary data.</text>
</comment>
<evidence type="ECO:0000313" key="14">
    <source>
        <dbReference type="Proteomes" id="UP001314181"/>
    </source>
</evidence>
<evidence type="ECO:0000256" key="9">
    <source>
        <dbReference type="HAMAP-Rule" id="MF_01463"/>
    </source>
</evidence>
<evidence type="ECO:0000256" key="2">
    <source>
        <dbReference type="ARBA" id="ARBA00022448"/>
    </source>
</evidence>
<dbReference type="Pfam" id="PF07549">
    <property type="entry name" value="Sec_GG"/>
    <property type="match status" value="1"/>
</dbReference>
<reference evidence="13 14" key="1">
    <citation type="submission" date="2024-01" db="EMBL/GenBank/DDBJ databases">
        <authorList>
            <person name="Kunselman E."/>
        </authorList>
    </citation>
    <scope>NUCLEOTIDE SEQUENCE [LARGE SCALE GENOMIC DNA]</scope>
    <source>
        <strain evidence="13">2 abalone samples</strain>
    </source>
</reference>
<feature type="transmembrane region" description="Helical" evidence="9">
    <location>
        <begin position="401"/>
        <end position="419"/>
    </location>
</feature>
<dbReference type="InterPro" id="IPR048631">
    <property type="entry name" value="SecD_1st"/>
</dbReference>
<keyword evidence="3 9" id="KW-1003">Cell membrane</keyword>
<proteinExistence type="inferred from homology"/>
<evidence type="ECO:0000313" key="13">
    <source>
        <dbReference type="EMBL" id="CAK8163214.1"/>
    </source>
</evidence>
<dbReference type="InterPro" id="IPR022646">
    <property type="entry name" value="SecD/SecF_CS"/>
</dbReference>
<keyword evidence="5 9" id="KW-0653">Protein transport</keyword>
<evidence type="ECO:0000256" key="6">
    <source>
        <dbReference type="ARBA" id="ARBA00022989"/>
    </source>
</evidence>
<dbReference type="NCBIfam" id="TIGR01129">
    <property type="entry name" value="secD"/>
    <property type="match status" value="1"/>
</dbReference>
<dbReference type="Pfam" id="PF02355">
    <property type="entry name" value="SecD_SecF_C"/>
    <property type="match status" value="1"/>
</dbReference>
<dbReference type="Gene3D" id="3.30.1360.200">
    <property type="match status" value="1"/>
</dbReference>
<evidence type="ECO:0000256" key="8">
    <source>
        <dbReference type="ARBA" id="ARBA00023136"/>
    </source>
</evidence>
<keyword evidence="2 9" id="KW-0813">Transport</keyword>
<evidence type="ECO:0000259" key="12">
    <source>
        <dbReference type="Pfam" id="PF22599"/>
    </source>
</evidence>
<sequence>MLKMSYAGLFFVVILLIAASYFAAPNFFSNDIAWLPKSRLHFGLDLRGGSSITMQIDYDGYVSDFLDGAIDEVRNSLKKAKISYHSISKEKDMVVVSLIGGSDSKLLKSSFGDFRVSFDIDLSNTSLVKIRLKKQYAKRLQRDVLLDSIKNIRKRIDAMGIGEVSVQIKGSNSILLQIPHSENANKIKKIISSTAKMTFHLVSDSKESKNFAKPTKMVKDRNGKLYEIYRKVELDGSLLRSAIVAYGRNDQPVVSFAFNSIGTRRFAALTQRSAGKHLAIMIDNVLMTVATIKEPIVAGRGEISGNFTMESAAELALILRTGALPASLKIVEERIVGPTLGESSVLAGKKSMVIAFIGIGLMMVVIYKILGLFAVVALLFNLILLLASLTVLHAVLTLPGMAGIVLTIGMAVDGNIIIFERIKDEVRSGHRIFRAIEDGFSNATTTIVDSNLTTLISAIILFLVGTGPIRGFAVSLGIGVLTTLFSNVTINKMMIYAWYNLTHPKKMII</sequence>
<keyword evidence="8 9" id="KW-0472">Membrane</keyword>
<dbReference type="Gene3D" id="3.30.70.3400">
    <property type="match status" value="2"/>
</dbReference>
<evidence type="ECO:0000256" key="4">
    <source>
        <dbReference type="ARBA" id="ARBA00022692"/>
    </source>
</evidence>
<comment type="function">
    <text evidence="9">Part of the Sec protein translocase complex. Interacts with the SecYEG preprotein conducting channel. SecDF uses the proton motive force (PMF) to complete protein translocation after the ATP-dependent function of SecA.</text>
</comment>
<gene>
    <name evidence="9 13" type="primary">secD</name>
    <name evidence="13" type="ORF">CAXC1_320019</name>
</gene>
<dbReference type="InterPro" id="IPR005791">
    <property type="entry name" value="SecD"/>
</dbReference>
<evidence type="ECO:0000256" key="5">
    <source>
        <dbReference type="ARBA" id="ARBA00022927"/>
    </source>
</evidence>
<feature type="domain" description="Protein translocase subunit SecDF P1" evidence="11">
    <location>
        <begin position="148"/>
        <end position="203"/>
    </location>
</feature>
<feature type="transmembrane region" description="Helical" evidence="9">
    <location>
        <begin position="440"/>
        <end position="463"/>
    </location>
</feature>
<comment type="subunit">
    <text evidence="9">Forms a complex with SecF. Part of the essential Sec protein translocation apparatus which comprises SecA, SecYEG and auxiliary proteins SecDF-YajC and YidC.</text>
</comment>
<evidence type="ECO:0000259" key="10">
    <source>
        <dbReference type="Pfam" id="PF02355"/>
    </source>
</evidence>
<dbReference type="RefSeq" id="WP_338364225.1">
    <property type="nucleotide sequence ID" value="NZ_CAWVOK010000025.1"/>
</dbReference>
<dbReference type="InterPro" id="IPR055344">
    <property type="entry name" value="SecD_SecF_C_bact"/>
</dbReference>
<evidence type="ECO:0000256" key="7">
    <source>
        <dbReference type="ARBA" id="ARBA00023010"/>
    </source>
</evidence>
<dbReference type="Gene3D" id="1.20.1640.10">
    <property type="entry name" value="Multidrug efflux transporter AcrB transmembrane domain"/>
    <property type="match status" value="1"/>
</dbReference>
<comment type="similarity">
    <text evidence="9">Belongs to the SecD/SecF family. SecD subfamily.</text>
</comment>
<dbReference type="EMBL" id="CAWVOK010000025">
    <property type="protein sequence ID" value="CAK8163214.1"/>
    <property type="molecule type" value="Genomic_DNA"/>
</dbReference>
<dbReference type="Proteomes" id="UP001314181">
    <property type="component" value="Unassembled WGS sequence"/>
</dbReference>
<dbReference type="PANTHER" id="PTHR30081:SF1">
    <property type="entry name" value="PROTEIN TRANSLOCASE SUBUNIT SECD"/>
    <property type="match status" value="1"/>
</dbReference>
<dbReference type="InterPro" id="IPR048634">
    <property type="entry name" value="SecD_SecF_C"/>
</dbReference>
<evidence type="ECO:0000256" key="1">
    <source>
        <dbReference type="ARBA" id="ARBA00004651"/>
    </source>
</evidence>
<organism evidence="13 14">
    <name type="scientific">Candidatus Xenohaliotis californiensis</name>
    <dbReference type="NCBI Taxonomy" id="84677"/>
    <lineage>
        <taxon>Bacteria</taxon>
        <taxon>Pseudomonadati</taxon>
        <taxon>Pseudomonadota</taxon>
        <taxon>Alphaproteobacteria</taxon>
        <taxon>Rickettsiales</taxon>
        <taxon>Anaplasmataceae</taxon>
        <taxon>Candidatus Xenohaliotis</taxon>
    </lineage>
</organism>
<keyword evidence="6 9" id="KW-1133">Transmembrane helix</keyword>
<feature type="domain" description="Protein export membrane protein SecD/SecF C-terminal" evidence="10">
    <location>
        <begin position="327"/>
        <end position="499"/>
    </location>
</feature>
<dbReference type="HAMAP" id="MF_01463_B">
    <property type="entry name" value="SecD_B"/>
    <property type="match status" value="1"/>
</dbReference>
<feature type="transmembrane region" description="Helical" evidence="9">
    <location>
        <begin position="375"/>
        <end position="395"/>
    </location>
</feature>
<comment type="subcellular location">
    <subcellularLocation>
        <location evidence="1 9">Cell membrane</location>
        <topology evidence="1 9">Multi-pass membrane protein</topology>
    </subcellularLocation>
</comment>
<keyword evidence="14" id="KW-1185">Reference proteome</keyword>
<protein>
    <recommendedName>
        <fullName evidence="9">Protein translocase subunit SecD</fullName>
    </recommendedName>
</protein>
<dbReference type="Pfam" id="PF21760">
    <property type="entry name" value="SecD_1st"/>
    <property type="match status" value="1"/>
</dbReference>
<keyword evidence="7 9" id="KW-0811">Translocation</keyword>
<dbReference type="InterPro" id="IPR022813">
    <property type="entry name" value="SecD/SecF_arch_bac"/>
</dbReference>
<comment type="caution">
    <text evidence="9">Lacks conserved residue(s) required for the propagation of feature annotation.</text>
</comment>
<evidence type="ECO:0000259" key="11">
    <source>
        <dbReference type="Pfam" id="PF21760"/>
    </source>
</evidence>
<name>A0ABM9N990_9RICK</name>
<dbReference type="InterPro" id="IPR054384">
    <property type="entry name" value="SecDF_P1_head"/>
</dbReference>